<dbReference type="HOGENOM" id="CLU_2278561_0_0_1"/>
<dbReference type="EMBL" id="KN833688">
    <property type="protein sequence ID" value="KIK29690.1"/>
    <property type="molecule type" value="Genomic_DNA"/>
</dbReference>
<protein>
    <submittedName>
        <fullName evidence="2">Uncharacterized protein</fullName>
    </submittedName>
</protein>
<dbReference type="AlphaFoldDB" id="A0A0C9YX48"/>
<reference evidence="3" key="2">
    <citation type="submission" date="2015-01" db="EMBL/GenBank/DDBJ databases">
        <title>Evolutionary Origins and Diversification of the Mycorrhizal Mutualists.</title>
        <authorList>
            <consortium name="DOE Joint Genome Institute"/>
            <consortium name="Mycorrhizal Genomics Consortium"/>
            <person name="Kohler A."/>
            <person name="Kuo A."/>
            <person name="Nagy L.G."/>
            <person name="Floudas D."/>
            <person name="Copeland A."/>
            <person name="Barry K.W."/>
            <person name="Cichocki N."/>
            <person name="Veneault-Fourrey C."/>
            <person name="LaButti K."/>
            <person name="Lindquist E.A."/>
            <person name="Lipzen A."/>
            <person name="Lundell T."/>
            <person name="Morin E."/>
            <person name="Murat C."/>
            <person name="Riley R."/>
            <person name="Ohm R."/>
            <person name="Sun H."/>
            <person name="Tunlid A."/>
            <person name="Henrissat B."/>
            <person name="Grigoriev I.V."/>
            <person name="Hibbett D.S."/>
            <person name="Martin F."/>
        </authorList>
    </citation>
    <scope>NUCLEOTIDE SEQUENCE [LARGE SCALE GENOMIC DNA]</scope>
    <source>
        <strain evidence="3">441</strain>
    </source>
</reference>
<accession>A0A0C9YX48</accession>
<feature type="compositionally biased region" description="Basic and acidic residues" evidence="1">
    <location>
        <begin position="59"/>
        <end position="78"/>
    </location>
</feature>
<evidence type="ECO:0000256" key="1">
    <source>
        <dbReference type="SAM" id="MobiDB-lite"/>
    </source>
</evidence>
<evidence type="ECO:0000313" key="2">
    <source>
        <dbReference type="EMBL" id="KIK29690.1"/>
    </source>
</evidence>
<feature type="compositionally biased region" description="Basic and acidic residues" evidence="1">
    <location>
        <begin position="85"/>
        <end position="95"/>
    </location>
</feature>
<proteinExistence type="predicted"/>
<sequence>MGDTIRGNTGFQGNALPKSTARVHITARNANALQMCRTCSRPKPGSVNLYEVITIQFKGGEKRMPKRNETRGEERDDSGQGTTYTREKNCRERKVGKLPNKT</sequence>
<feature type="compositionally biased region" description="Polar residues" evidence="1">
    <location>
        <begin position="1"/>
        <end position="12"/>
    </location>
</feature>
<organism evidence="2 3">
    <name type="scientific">Pisolithus microcarpus 441</name>
    <dbReference type="NCBI Taxonomy" id="765257"/>
    <lineage>
        <taxon>Eukaryota</taxon>
        <taxon>Fungi</taxon>
        <taxon>Dikarya</taxon>
        <taxon>Basidiomycota</taxon>
        <taxon>Agaricomycotina</taxon>
        <taxon>Agaricomycetes</taxon>
        <taxon>Agaricomycetidae</taxon>
        <taxon>Boletales</taxon>
        <taxon>Sclerodermatineae</taxon>
        <taxon>Pisolithaceae</taxon>
        <taxon>Pisolithus</taxon>
    </lineage>
</organism>
<feature type="region of interest" description="Disordered" evidence="1">
    <location>
        <begin position="59"/>
        <end position="102"/>
    </location>
</feature>
<gene>
    <name evidence="2" type="ORF">PISMIDRAFT_671631</name>
</gene>
<name>A0A0C9YX48_9AGAM</name>
<reference evidence="2 3" key="1">
    <citation type="submission" date="2014-04" db="EMBL/GenBank/DDBJ databases">
        <authorList>
            <consortium name="DOE Joint Genome Institute"/>
            <person name="Kuo A."/>
            <person name="Kohler A."/>
            <person name="Costa M.D."/>
            <person name="Nagy L.G."/>
            <person name="Floudas D."/>
            <person name="Copeland A."/>
            <person name="Barry K.W."/>
            <person name="Cichocki N."/>
            <person name="Veneault-Fourrey C."/>
            <person name="LaButti K."/>
            <person name="Lindquist E.A."/>
            <person name="Lipzen A."/>
            <person name="Lundell T."/>
            <person name="Morin E."/>
            <person name="Murat C."/>
            <person name="Sun H."/>
            <person name="Tunlid A."/>
            <person name="Henrissat B."/>
            <person name="Grigoriev I.V."/>
            <person name="Hibbett D.S."/>
            <person name="Martin F."/>
            <person name="Nordberg H.P."/>
            <person name="Cantor M.N."/>
            <person name="Hua S.X."/>
        </authorList>
    </citation>
    <scope>NUCLEOTIDE SEQUENCE [LARGE SCALE GENOMIC DNA]</scope>
    <source>
        <strain evidence="2 3">441</strain>
    </source>
</reference>
<dbReference type="Proteomes" id="UP000054018">
    <property type="component" value="Unassembled WGS sequence"/>
</dbReference>
<feature type="region of interest" description="Disordered" evidence="1">
    <location>
        <begin position="1"/>
        <end position="20"/>
    </location>
</feature>
<evidence type="ECO:0000313" key="3">
    <source>
        <dbReference type="Proteomes" id="UP000054018"/>
    </source>
</evidence>
<keyword evidence="3" id="KW-1185">Reference proteome</keyword>